<dbReference type="VEuPathDB" id="ToxoDB:CSUI_008120"/>
<protein>
    <submittedName>
        <fullName evidence="2">Uncharacterized protein</fullName>
    </submittedName>
</protein>
<dbReference type="AlphaFoldDB" id="A0A2C6KKH5"/>
<evidence type="ECO:0000256" key="1">
    <source>
        <dbReference type="SAM" id="MobiDB-lite"/>
    </source>
</evidence>
<evidence type="ECO:0000313" key="2">
    <source>
        <dbReference type="EMBL" id="PHJ18057.1"/>
    </source>
</evidence>
<evidence type="ECO:0000313" key="3">
    <source>
        <dbReference type="Proteomes" id="UP000221165"/>
    </source>
</evidence>
<dbReference type="Proteomes" id="UP000221165">
    <property type="component" value="Unassembled WGS sequence"/>
</dbReference>
<dbReference type="GeneID" id="94431470"/>
<dbReference type="RefSeq" id="XP_067919767.1">
    <property type="nucleotide sequence ID" value="XM_068068259.1"/>
</dbReference>
<keyword evidence="3" id="KW-1185">Reference proteome</keyword>
<comment type="caution">
    <text evidence="2">The sequence shown here is derived from an EMBL/GenBank/DDBJ whole genome shotgun (WGS) entry which is preliminary data.</text>
</comment>
<sequence length="200" mass="22873">MNPSPSEEGESRSKRFFQMKKNPEEILFTLPTRSWQVEWRRHRYASCIALRALVECLLAINRSQDEKKEGLGSEEGKTEKKKAISRDRQLEKEQRERLFTVAFLHAAQEAEGILSSIHKGWQQESDCVWNTTFHLPVEDGGLDYDWMSCGIPPCLRPLPTPPSASCSLSSSFREVFETHLPSILRPPVSSSLQSQSRKIL</sequence>
<gene>
    <name evidence="2" type="ORF">CSUI_008120</name>
</gene>
<organism evidence="2 3">
    <name type="scientific">Cystoisospora suis</name>
    <dbReference type="NCBI Taxonomy" id="483139"/>
    <lineage>
        <taxon>Eukaryota</taxon>
        <taxon>Sar</taxon>
        <taxon>Alveolata</taxon>
        <taxon>Apicomplexa</taxon>
        <taxon>Conoidasida</taxon>
        <taxon>Coccidia</taxon>
        <taxon>Eucoccidiorida</taxon>
        <taxon>Eimeriorina</taxon>
        <taxon>Sarcocystidae</taxon>
        <taxon>Cystoisospora</taxon>
    </lineage>
</organism>
<reference evidence="2 3" key="1">
    <citation type="journal article" date="2017" name="Int. J. Parasitol.">
        <title>The genome of the protozoan parasite Cystoisospora suis and a reverse vaccinology approach to identify vaccine candidates.</title>
        <authorList>
            <person name="Palmieri N."/>
            <person name="Shrestha A."/>
            <person name="Ruttkowski B."/>
            <person name="Beck T."/>
            <person name="Vogl C."/>
            <person name="Tomley F."/>
            <person name="Blake D.P."/>
            <person name="Joachim A."/>
        </authorList>
    </citation>
    <scope>NUCLEOTIDE SEQUENCE [LARGE SCALE GENOMIC DNA]</scope>
    <source>
        <strain evidence="2 3">Wien I</strain>
    </source>
</reference>
<feature type="non-terminal residue" evidence="2">
    <location>
        <position position="200"/>
    </location>
</feature>
<name>A0A2C6KKH5_9APIC</name>
<feature type="region of interest" description="Disordered" evidence="1">
    <location>
        <begin position="67"/>
        <end position="87"/>
    </location>
</feature>
<dbReference type="EMBL" id="MIGC01004463">
    <property type="protein sequence ID" value="PHJ18057.1"/>
    <property type="molecule type" value="Genomic_DNA"/>
</dbReference>
<proteinExistence type="predicted"/>
<accession>A0A2C6KKH5</accession>